<organism evidence="3 4">
    <name type="scientific">Roseateles terrae</name>
    <dbReference type="NCBI Taxonomy" id="431060"/>
    <lineage>
        <taxon>Bacteria</taxon>
        <taxon>Pseudomonadati</taxon>
        <taxon>Pseudomonadota</taxon>
        <taxon>Betaproteobacteria</taxon>
        <taxon>Burkholderiales</taxon>
        <taxon>Sphaerotilaceae</taxon>
        <taxon>Roseateles</taxon>
    </lineage>
</organism>
<sequence length="539" mass="58826">MPTEERIADVTDGLRGRGFDFKARSHDGWFTYHGTLDGAGRAFACELQVDPNFSEYPRVRLLERPPGLPLVVPHLGVDCDICYIARGTVVLDIFDPVGQTLACLDRATEVFQDILAGKLRDDLEDEFYAYWAGIFCLVDLRDARLGQQILKAVKNGSDVYPVVTDDLPRTQAKLKQLGWTTVDCPAVTYRVKTSTKPRPHNMRWPIENVQQLLEWQGLLDKQCRKKLLERIQQARATAALSVVLIIESPLMTYGAWVDFRKDSAPQRGARKNAAPLFSLPVVPLEVIRLDDQYMAERNQPGRKSLSGKRLALVGCGTIGGYLADLLVKAGAGTGGGSLELVDFDGLKPQNLGRHRLGFSGLFNNKAVALKRELDALAPGANIVASPRDVREIDLGAFDLLIDATGEESLGHWLAQKYQHGSLLTVWVEGPGVAVRGVMRANEKGGCFRCLCDANRAGLLQAVEGEVPKLLAGQGCEGLYVPFPATVSLQAAALGAEMVSSWVNDDDAPTLRTRVLDSQFQIATPDCSLLKQSGCPACSS</sequence>
<dbReference type="SUPFAM" id="SSF69572">
    <property type="entry name" value="Activating enzymes of the ubiquitin-like proteins"/>
    <property type="match status" value="1"/>
</dbReference>
<evidence type="ECO:0000259" key="1">
    <source>
        <dbReference type="Pfam" id="PF00899"/>
    </source>
</evidence>
<dbReference type="InterPro" id="IPR045886">
    <property type="entry name" value="ThiF/MoeB/HesA"/>
</dbReference>
<dbReference type="GO" id="GO:0016779">
    <property type="term" value="F:nucleotidyltransferase activity"/>
    <property type="evidence" value="ECO:0007669"/>
    <property type="project" value="UniProtKB-KW"/>
</dbReference>
<dbReference type="RefSeq" id="WP_088453859.1">
    <property type="nucleotide sequence ID" value="NZ_JACHXO010000009.1"/>
</dbReference>
<keyword evidence="4" id="KW-1185">Reference proteome</keyword>
<name>A0ABR6GXP4_9BURK</name>
<evidence type="ECO:0000313" key="3">
    <source>
        <dbReference type="EMBL" id="MBB3196880.1"/>
    </source>
</evidence>
<comment type="caution">
    <text evidence="3">The sequence shown here is derived from an EMBL/GenBank/DDBJ whole genome shotgun (WGS) entry which is preliminary data.</text>
</comment>
<dbReference type="InterPro" id="IPR000594">
    <property type="entry name" value="ThiF_NAD_FAD-bd"/>
</dbReference>
<dbReference type="Gene3D" id="3.40.50.720">
    <property type="entry name" value="NAD(P)-binding Rossmann-like Domain"/>
    <property type="match status" value="1"/>
</dbReference>
<dbReference type="EMBL" id="JACHXO010000009">
    <property type="protein sequence ID" value="MBB3196880.1"/>
    <property type="molecule type" value="Genomic_DNA"/>
</dbReference>
<dbReference type="InterPro" id="IPR032701">
    <property type="entry name" value="Prok-E2_B_dom"/>
</dbReference>
<dbReference type="Proteomes" id="UP000574369">
    <property type="component" value="Unassembled WGS sequence"/>
</dbReference>
<gene>
    <name evidence="3" type="ORF">FHS28_004305</name>
</gene>
<protein>
    <submittedName>
        <fullName evidence="3">Molybdopterin/thiamine biosynthesis adenylyltransferase</fullName>
    </submittedName>
</protein>
<dbReference type="Pfam" id="PF00899">
    <property type="entry name" value="ThiF"/>
    <property type="match status" value="1"/>
</dbReference>
<evidence type="ECO:0000259" key="2">
    <source>
        <dbReference type="Pfam" id="PF14461"/>
    </source>
</evidence>
<dbReference type="PANTHER" id="PTHR43267:SF1">
    <property type="entry name" value="TRNA THREONYLCARBAMOYLADENOSINE DEHYDRATASE"/>
    <property type="match status" value="1"/>
</dbReference>
<accession>A0ABR6GXP4</accession>
<feature type="domain" description="THIF-type NAD/FAD binding fold" evidence="1">
    <location>
        <begin position="295"/>
        <end position="504"/>
    </location>
</feature>
<feature type="domain" description="Prokaryotic E2 family B" evidence="2">
    <location>
        <begin position="31"/>
        <end position="132"/>
    </location>
</feature>
<dbReference type="Pfam" id="PF14461">
    <property type="entry name" value="Prok-E2_B"/>
    <property type="match status" value="1"/>
</dbReference>
<keyword evidence="3" id="KW-0548">Nucleotidyltransferase</keyword>
<dbReference type="PANTHER" id="PTHR43267">
    <property type="entry name" value="TRNA THREONYLCARBAMOYLADENOSINE DEHYDRATASE"/>
    <property type="match status" value="1"/>
</dbReference>
<keyword evidence="3" id="KW-0808">Transferase</keyword>
<evidence type="ECO:0000313" key="4">
    <source>
        <dbReference type="Proteomes" id="UP000574369"/>
    </source>
</evidence>
<proteinExistence type="predicted"/>
<dbReference type="InterPro" id="IPR035985">
    <property type="entry name" value="Ubiquitin-activating_enz"/>
</dbReference>
<reference evidence="3 4" key="1">
    <citation type="submission" date="2020-08" db="EMBL/GenBank/DDBJ databases">
        <title>Genomic Encyclopedia of Type Strains, Phase III (KMG-III): the genomes of soil and plant-associated and newly described type strains.</title>
        <authorList>
            <person name="Whitman W."/>
        </authorList>
    </citation>
    <scope>NUCLEOTIDE SEQUENCE [LARGE SCALE GENOMIC DNA]</scope>
    <source>
        <strain evidence="3 4">CECT 7247</strain>
    </source>
</reference>